<gene>
    <name evidence="1" type="ORF">LEP1GSC060_1239</name>
</gene>
<keyword evidence="2" id="KW-1185">Reference proteome</keyword>
<organism evidence="1 2">
    <name type="scientific">Leptospira weilii serovar Ranarum str. ICFT</name>
    <dbReference type="NCBI Taxonomy" id="1218598"/>
    <lineage>
        <taxon>Bacteria</taxon>
        <taxon>Pseudomonadati</taxon>
        <taxon>Spirochaetota</taxon>
        <taxon>Spirochaetia</taxon>
        <taxon>Leptospirales</taxon>
        <taxon>Leptospiraceae</taxon>
        <taxon>Leptospira</taxon>
    </lineage>
</organism>
<dbReference type="EMBL" id="AOHC02000035">
    <property type="protein sequence ID" value="EMY77612.1"/>
    <property type="molecule type" value="Genomic_DNA"/>
</dbReference>
<protein>
    <submittedName>
        <fullName evidence="1">Uncharacterized protein</fullName>
    </submittedName>
</protein>
<accession>N1WJT8</accession>
<comment type="caution">
    <text evidence="1">The sequence shown here is derived from an EMBL/GenBank/DDBJ whole genome shotgun (WGS) entry which is preliminary data.</text>
</comment>
<name>N1WJT8_9LEPT</name>
<proteinExistence type="predicted"/>
<reference evidence="1" key="1">
    <citation type="submission" date="2013-03" db="EMBL/GenBank/DDBJ databases">
        <authorList>
            <person name="Harkins D.M."/>
            <person name="Durkin A.S."/>
            <person name="Brinkac L.M."/>
            <person name="Haft D.H."/>
            <person name="Selengut J.D."/>
            <person name="Sanka R."/>
            <person name="DePew J."/>
            <person name="Purushe J."/>
            <person name="Hartskeerl R.A."/>
            <person name="Ahmed A."/>
            <person name="van der Linden H."/>
            <person name="Goris M.G.A."/>
            <person name="Vinetz J.M."/>
            <person name="Sutton G.G."/>
            <person name="Nierman W.C."/>
            <person name="Fouts D.E."/>
        </authorList>
    </citation>
    <scope>NUCLEOTIDE SEQUENCE [LARGE SCALE GENOMIC DNA]</scope>
    <source>
        <strain evidence="1">ICFT</strain>
    </source>
</reference>
<dbReference type="AlphaFoldDB" id="N1WJT8"/>
<dbReference type="Proteomes" id="UP000012313">
    <property type="component" value="Unassembled WGS sequence"/>
</dbReference>
<evidence type="ECO:0000313" key="1">
    <source>
        <dbReference type="EMBL" id="EMY77612.1"/>
    </source>
</evidence>
<sequence length="54" mass="6093">MVKSQVSGLAGKLETFVFTKLGLYEVHPQKKSAAKIRNTETFFMNSLNQNIFSI</sequence>
<evidence type="ECO:0000313" key="2">
    <source>
        <dbReference type="Proteomes" id="UP000012313"/>
    </source>
</evidence>